<dbReference type="InterPro" id="IPR036390">
    <property type="entry name" value="WH_DNA-bd_sf"/>
</dbReference>
<evidence type="ECO:0000313" key="1">
    <source>
        <dbReference type="EMBL" id="OGN07639.1"/>
    </source>
</evidence>
<evidence type="ECO:0000313" key="2">
    <source>
        <dbReference type="Proteomes" id="UP000176834"/>
    </source>
</evidence>
<sequence>MNDKESKLYRYSRVYWDVSARFKLKPIEILLMSYIHSLSTRGRCWASQKGMAKIMGTTETTVNQKIKKLVEMDLIEKVSCNEDQKKMEYKTTEIWRELVWEIEQFLSERHKEKAR</sequence>
<dbReference type="AlphaFoldDB" id="A0A1F8F5T9"/>
<evidence type="ECO:0008006" key="3">
    <source>
        <dbReference type="Google" id="ProtNLM"/>
    </source>
</evidence>
<comment type="caution">
    <text evidence="1">The sequence shown here is derived from an EMBL/GenBank/DDBJ whole genome shotgun (WGS) entry which is preliminary data.</text>
</comment>
<organism evidence="1 2">
    <name type="scientific">Candidatus Yanofskybacteria bacterium RIFCSPHIGHO2_02_FULL_38_22b</name>
    <dbReference type="NCBI Taxonomy" id="1802673"/>
    <lineage>
        <taxon>Bacteria</taxon>
        <taxon>Candidatus Yanofskyibacteriota</taxon>
    </lineage>
</organism>
<dbReference type="Gene3D" id="1.10.10.10">
    <property type="entry name" value="Winged helix-like DNA-binding domain superfamily/Winged helix DNA-binding domain"/>
    <property type="match status" value="1"/>
</dbReference>
<proteinExistence type="predicted"/>
<reference evidence="1 2" key="1">
    <citation type="journal article" date="2016" name="Nat. Commun.">
        <title>Thousands of microbial genomes shed light on interconnected biogeochemical processes in an aquifer system.</title>
        <authorList>
            <person name="Anantharaman K."/>
            <person name="Brown C.T."/>
            <person name="Hug L.A."/>
            <person name="Sharon I."/>
            <person name="Castelle C.J."/>
            <person name="Probst A.J."/>
            <person name="Thomas B.C."/>
            <person name="Singh A."/>
            <person name="Wilkins M.J."/>
            <person name="Karaoz U."/>
            <person name="Brodie E.L."/>
            <person name="Williams K.H."/>
            <person name="Hubbard S.S."/>
            <person name="Banfield J.F."/>
        </authorList>
    </citation>
    <scope>NUCLEOTIDE SEQUENCE [LARGE SCALE GENOMIC DNA]</scope>
</reference>
<protein>
    <recommendedName>
        <fullName evidence="3">HTH marR-type domain-containing protein</fullName>
    </recommendedName>
</protein>
<accession>A0A1F8F5T9</accession>
<dbReference type="SUPFAM" id="SSF46785">
    <property type="entry name" value="Winged helix' DNA-binding domain"/>
    <property type="match status" value="1"/>
</dbReference>
<dbReference type="InterPro" id="IPR036388">
    <property type="entry name" value="WH-like_DNA-bd_sf"/>
</dbReference>
<dbReference type="Proteomes" id="UP000176834">
    <property type="component" value="Unassembled WGS sequence"/>
</dbReference>
<dbReference type="EMBL" id="MGJN01000003">
    <property type="protein sequence ID" value="OGN07639.1"/>
    <property type="molecule type" value="Genomic_DNA"/>
</dbReference>
<name>A0A1F8F5T9_9BACT</name>
<dbReference type="Pfam" id="PF13730">
    <property type="entry name" value="HTH_36"/>
    <property type="match status" value="1"/>
</dbReference>
<gene>
    <name evidence="1" type="ORF">A3B86_02255</name>
</gene>